<keyword evidence="2" id="KW-1185">Reference proteome</keyword>
<organism evidence="2 3">
    <name type="scientific">Saccoglossus kowalevskii</name>
    <name type="common">Acorn worm</name>
    <dbReference type="NCBI Taxonomy" id="10224"/>
    <lineage>
        <taxon>Eukaryota</taxon>
        <taxon>Metazoa</taxon>
        <taxon>Hemichordata</taxon>
        <taxon>Enteropneusta</taxon>
        <taxon>Harrimaniidae</taxon>
        <taxon>Saccoglossus</taxon>
    </lineage>
</organism>
<protein>
    <submittedName>
        <fullName evidence="3">Mitochondria-eating protein-like</fullName>
    </submittedName>
</protein>
<accession>A0ABM0H1N0</accession>
<sequence length="143" mass="15994">MADSLRRLATTGAFTLLQEKVERWNSNYMINTCDQNVGSCCELIELNSRLQGQLFNLLNMCAAEGGMYGGADVLKNRLLPWLGQGFLATASSVSTDTSLHIMAEAADKERQIAQLQDQYEQQLDDLERDLNSSRTEAEDLKKE</sequence>
<keyword evidence="1" id="KW-0175">Coiled coil</keyword>
<dbReference type="PANTHER" id="PTHR21771">
    <property type="entry name" value="MITOCHONDRIA-EATING PROTEIN-RELATED"/>
    <property type="match status" value="1"/>
</dbReference>
<evidence type="ECO:0000313" key="2">
    <source>
        <dbReference type="Proteomes" id="UP000694865"/>
    </source>
</evidence>
<dbReference type="InterPro" id="IPR026169">
    <property type="entry name" value="MIEAP"/>
</dbReference>
<name>A0ABM0H1N0_SACKO</name>
<evidence type="ECO:0000256" key="1">
    <source>
        <dbReference type="SAM" id="Coils"/>
    </source>
</evidence>
<dbReference type="GeneID" id="100370390"/>
<feature type="coiled-coil region" evidence="1">
    <location>
        <begin position="105"/>
        <end position="143"/>
    </location>
</feature>
<reference evidence="3" key="1">
    <citation type="submission" date="2025-08" db="UniProtKB">
        <authorList>
            <consortium name="RefSeq"/>
        </authorList>
    </citation>
    <scope>IDENTIFICATION</scope>
    <source>
        <tissue evidence="3">Testes</tissue>
    </source>
</reference>
<dbReference type="Proteomes" id="UP000694865">
    <property type="component" value="Unplaced"/>
</dbReference>
<dbReference type="RefSeq" id="XP_002742219.2">
    <property type="nucleotide sequence ID" value="XM_002742173.2"/>
</dbReference>
<evidence type="ECO:0000313" key="3">
    <source>
        <dbReference type="RefSeq" id="XP_002742219.2"/>
    </source>
</evidence>
<proteinExistence type="predicted"/>
<dbReference type="PANTHER" id="PTHR21771:SF0">
    <property type="entry name" value="MITOCHONDRIA-EATING PROTEIN"/>
    <property type="match status" value="1"/>
</dbReference>
<gene>
    <name evidence="3" type="primary">LOC100370390</name>
</gene>